<keyword evidence="3" id="KW-0949">S-adenosyl-L-methionine</keyword>
<dbReference type="GO" id="GO:0046872">
    <property type="term" value="F:metal ion binding"/>
    <property type="evidence" value="ECO:0007669"/>
    <property type="project" value="UniProtKB-KW"/>
</dbReference>
<dbReference type="InterPro" id="IPR034457">
    <property type="entry name" value="Organic_radical-activating"/>
</dbReference>
<gene>
    <name evidence="8" type="ORF">C8E87_5869</name>
</gene>
<dbReference type="GO" id="GO:0051539">
    <property type="term" value="F:4 iron, 4 sulfur cluster binding"/>
    <property type="evidence" value="ECO:0007669"/>
    <property type="project" value="UniProtKB-KW"/>
</dbReference>
<comment type="cofactor">
    <cofactor evidence="1">
        <name>[4Fe-4S] cluster</name>
        <dbReference type="ChEBI" id="CHEBI:49883"/>
    </cofactor>
</comment>
<keyword evidence="4" id="KW-0479">Metal-binding</keyword>
<comment type="caution">
    <text evidence="8">The sequence shown here is derived from an EMBL/GenBank/DDBJ whole genome shotgun (WGS) entry which is preliminary data.</text>
</comment>
<keyword evidence="6" id="KW-0411">Iron-sulfur</keyword>
<dbReference type="SFLD" id="SFLDS00029">
    <property type="entry name" value="Radical_SAM"/>
    <property type="match status" value="1"/>
</dbReference>
<dbReference type="InterPro" id="IPR007197">
    <property type="entry name" value="rSAM"/>
</dbReference>
<dbReference type="RefSeq" id="WP_133876041.1">
    <property type="nucleotide sequence ID" value="NZ_BOMD01000095.1"/>
</dbReference>
<keyword evidence="9" id="KW-1185">Reference proteome</keyword>
<sequence>MTGETLRVARTHFPVSALGPGRRFGVWVQGCPLACKGCMSLDTWDPGGGLEVPVDRLAAQWRQALDQGADGLTISGGEPLAQPGPLAVFLEEVHRLRAGTTGEPDILLFTGHTPEELDAHQQLAASYADVLVTGRYEAGRPTRLVWRGSANQQMVLRSELGRRRYAPYLDWEPEQPPLQVRADEHGVWIVGVPRLGTLSRLDGDLRRRGLPAEAVTWRPCPSEHGKRRRSADSHDNGETS</sequence>
<dbReference type="Proteomes" id="UP000294901">
    <property type="component" value="Unassembled WGS sequence"/>
</dbReference>
<dbReference type="OrthoDB" id="9782387at2"/>
<dbReference type="InterPro" id="IPR013785">
    <property type="entry name" value="Aldolase_TIM"/>
</dbReference>
<dbReference type="CDD" id="cd01335">
    <property type="entry name" value="Radical_SAM"/>
    <property type="match status" value="1"/>
</dbReference>
<evidence type="ECO:0000256" key="7">
    <source>
        <dbReference type="SAM" id="MobiDB-lite"/>
    </source>
</evidence>
<dbReference type="PANTHER" id="PTHR30352">
    <property type="entry name" value="PYRUVATE FORMATE-LYASE-ACTIVATING ENZYME"/>
    <property type="match status" value="1"/>
</dbReference>
<organism evidence="8 9">
    <name type="scientific">Paractinoplanes brasiliensis</name>
    <dbReference type="NCBI Taxonomy" id="52695"/>
    <lineage>
        <taxon>Bacteria</taxon>
        <taxon>Bacillati</taxon>
        <taxon>Actinomycetota</taxon>
        <taxon>Actinomycetes</taxon>
        <taxon>Micromonosporales</taxon>
        <taxon>Micromonosporaceae</taxon>
        <taxon>Paractinoplanes</taxon>
    </lineage>
</organism>
<evidence type="ECO:0000256" key="5">
    <source>
        <dbReference type="ARBA" id="ARBA00023004"/>
    </source>
</evidence>
<dbReference type="Gene3D" id="3.20.20.70">
    <property type="entry name" value="Aldolase class I"/>
    <property type="match status" value="1"/>
</dbReference>
<feature type="region of interest" description="Disordered" evidence="7">
    <location>
        <begin position="216"/>
        <end position="240"/>
    </location>
</feature>
<reference evidence="8 9" key="1">
    <citation type="submission" date="2019-03" db="EMBL/GenBank/DDBJ databases">
        <title>Sequencing the genomes of 1000 actinobacteria strains.</title>
        <authorList>
            <person name="Klenk H.-P."/>
        </authorList>
    </citation>
    <scope>NUCLEOTIDE SEQUENCE [LARGE SCALE GENOMIC DNA]</scope>
    <source>
        <strain evidence="8 9">DSM 43805</strain>
    </source>
</reference>
<evidence type="ECO:0000256" key="3">
    <source>
        <dbReference type="ARBA" id="ARBA00022691"/>
    </source>
</evidence>
<dbReference type="GO" id="GO:0004748">
    <property type="term" value="F:ribonucleoside-diphosphate reductase activity, thioredoxin disulfide as acceptor"/>
    <property type="evidence" value="ECO:0007669"/>
    <property type="project" value="TreeGrafter"/>
</dbReference>
<name>A0A4R6K345_9ACTN</name>
<evidence type="ECO:0000256" key="4">
    <source>
        <dbReference type="ARBA" id="ARBA00022723"/>
    </source>
</evidence>
<evidence type="ECO:0000256" key="6">
    <source>
        <dbReference type="ARBA" id="ARBA00023014"/>
    </source>
</evidence>
<dbReference type="PANTHER" id="PTHR30352:SF2">
    <property type="entry name" value="ANAEROBIC RIBONUCLEOSIDE-TRIPHOSPHATE REDUCTASE-ACTIVATING PROTEIN"/>
    <property type="match status" value="1"/>
</dbReference>
<keyword evidence="2" id="KW-0004">4Fe-4S</keyword>
<dbReference type="EMBL" id="SNWR01000001">
    <property type="protein sequence ID" value="TDO42106.1"/>
    <property type="molecule type" value="Genomic_DNA"/>
</dbReference>
<dbReference type="Pfam" id="PF13353">
    <property type="entry name" value="Fer4_12"/>
    <property type="match status" value="1"/>
</dbReference>
<evidence type="ECO:0000313" key="9">
    <source>
        <dbReference type="Proteomes" id="UP000294901"/>
    </source>
</evidence>
<keyword evidence="5" id="KW-0408">Iron</keyword>
<evidence type="ECO:0000313" key="8">
    <source>
        <dbReference type="EMBL" id="TDO42106.1"/>
    </source>
</evidence>
<dbReference type="InterPro" id="IPR058240">
    <property type="entry name" value="rSAM_sf"/>
</dbReference>
<feature type="compositionally biased region" description="Basic and acidic residues" evidence="7">
    <location>
        <begin position="230"/>
        <end position="240"/>
    </location>
</feature>
<evidence type="ECO:0000256" key="1">
    <source>
        <dbReference type="ARBA" id="ARBA00001966"/>
    </source>
</evidence>
<protein>
    <submittedName>
        <fullName evidence="8">Anaerobic ribonucleoside-triphosphate reductase activating protein</fullName>
    </submittedName>
</protein>
<evidence type="ECO:0000256" key="2">
    <source>
        <dbReference type="ARBA" id="ARBA00022485"/>
    </source>
</evidence>
<dbReference type="AlphaFoldDB" id="A0A4R6K345"/>
<accession>A0A4R6K345</accession>
<proteinExistence type="predicted"/>
<dbReference type="SUPFAM" id="SSF102114">
    <property type="entry name" value="Radical SAM enzymes"/>
    <property type="match status" value="1"/>
</dbReference>